<dbReference type="InterPro" id="IPR003313">
    <property type="entry name" value="AraC-bd"/>
</dbReference>
<dbReference type="PROSITE" id="PS01124">
    <property type="entry name" value="HTH_ARAC_FAMILY_2"/>
    <property type="match status" value="1"/>
</dbReference>
<keyword evidence="1" id="KW-0805">Transcription regulation</keyword>
<dbReference type="Proteomes" id="UP000184386">
    <property type="component" value="Unassembled WGS sequence"/>
</dbReference>
<keyword evidence="6" id="KW-1185">Reference proteome</keyword>
<evidence type="ECO:0000313" key="5">
    <source>
        <dbReference type="EMBL" id="SHJ88236.1"/>
    </source>
</evidence>
<evidence type="ECO:0000256" key="1">
    <source>
        <dbReference type="ARBA" id="ARBA00023015"/>
    </source>
</evidence>
<evidence type="ECO:0000256" key="2">
    <source>
        <dbReference type="ARBA" id="ARBA00023125"/>
    </source>
</evidence>
<dbReference type="Pfam" id="PF02311">
    <property type="entry name" value="AraC_binding"/>
    <property type="match status" value="1"/>
</dbReference>
<evidence type="ECO:0000256" key="3">
    <source>
        <dbReference type="ARBA" id="ARBA00023163"/>
    </source>
</evidence>
<dbReference type="InterPro" id="IPR014710">
    <property type="entry name" value="RmlC-like_jellyroll"/>
</dbReference>
<dbReference type="InterPro" id="IPR037923">
    <property type="entry name" value="HTH-like"/>
</dbReference>
<dbReference type="PANTHER" id="PTHR43280">
    <property type="entry name" value="ARAC-FAMILY TRANSCRIPTIONAL REGULATOR"/>
    <property type="match status" value="1"/>
</dbReference>
<dbReference type="SUPFAM" id="SSF46689">
    <property type="entry name" value="Homeodomain-like"/>
    <property type="match status" value="2"/>
</dbReference>
<feature type="domain" description="HTH araC/xylS-type" evidence="4">
    <location>
        <begin position="188"/>
        <end position="286"/>
    </location>
</feature>
<evidence type="ECO:0000259" key="4">
    <source>
        <dbReference type="PROSITE" id="PS01124"/>
    </source>
</evidence>
<gene>
    <name evidence="5" type="ORF">SAMN02745136_01224</name>
</gene>
<proteinExistence type="predicted"/>
<dbReference type="SMART" id="SM00342">
    <property type="entry name" value="HTH_ARAC"/>
    <property type="match status" value="1"/>
</dbReference>
<dbReference type="SUPFAM" id="SSF51215">
    <property type="entry name" value="Regulatory protein AraC"/>
    <property type="match status" value="1"/>
</dbReference>
<name>A0A1M6MXQ9_9FIRM</name>
<dbReference type="EMBL" id="FRAC01000007">
    <property type="protein sequence ID" value="SHJ88236.1"/>
    <property type="molecule type" value="Genomic_DNA"/>
</dbReference>
<dbReference type="CDD" id="cd02208">
    <property type="entry name" value="cupin_RmlC-like"/>
    <property type="match status" value="1"/>
</dbReference>
<dbReference type="PANTHER" id="PTHR43280:SF28">
    <property type="entry name" value="HTH-TYPE TRANSCRIPTIONAL ACTIVATOR RHAS"/>
    <property type="match status" value="1"/>
</dbReference>
<evidence type="ECO:0000313" key="6">
    <source>
        <dbReference type="Proteomes" id="UP000184386"/>
    </source>
</evidence>
<keyword evidence="3" id="KW-0804">Transcription</keyword>
<dbReference type="GO" id="GO:0003700">
    <property type="term" value="F:DNA-binding transcription factor activity"/>
    <property type="evidence" value="ECO:0007669"/>
    <property type="project" value="InterPro"/>
</dbReference>
<dbReference type="Gene3D" id="1.10.10.60">
    <property type="entry name" value="Homeodomain-like"/>
    <property type="match status" value="2"/>
</dbReference>
<protein>
    <submittedName>
        <fullName evidence="5">AraC-type DNA-binding protein</fullName>
    </submittedName>
</protein>
<dbReference type="RefSeq" id="WP_073273866.1">
    <property type="nucleotide sequence ID" value="NZ_FRAC01000007.1"/>
</dbReference>
<dbReference type="AlphaFoldDB" id="A0A1M6MXQ9"/>
<sequence length="310" mass="36284">MQNQSSFKKSYHYRHYNLPLSFPSIAFLGDSWVLPDTPLEYLHFHNCIEIGHCLSGSGTLHIENIEYEFHAGDICFISENIAHISKSSLNQTSKWEYIYLNPSLLFEKNFPGGKPESLLICSPYLSKAFPHREEPYLHFLTCRMFAEFHEKGPNYQDALRGLFLTLLTVLYRHIPEQLSEHSTNLQIHSALLYIHKHYAQKLQIGKIAALCHLSEPHFRRKFLEVMHISPLDYINHYRIRTSCYEIYRNEKPLNQIAKDVGFTTLSSFNRQFHSLLGSSPTEWCRNMIFSKDHYEIVSLDDDSSKNFFTL</sequence>
<organism evidence="5 6">
    <name type="scientific">Anaerocolumna jejuensis DSM 15929</name>
    <dbReference type="NCBI Taxonomy" id="1121322"/>
    <lineage>
        <taxon>Bacteria</taxon>
        <taxon>Bacillati</taxon>
        <taxon>Bacillota</taxon>
        <taxon>Clostridia</taxon>
        <taxon>Lachnospirales</taxon>
        <taxon>Lachnospiraceae</taxon>
        <taxon>Anaerocolumna</taxon>
    </lineage>
</organism>
<dbReference type="Gene3D" id="2.60.120.10">
    <property type="entry name" value="Jelly Rolls"/>
    <property type="match status" value="1"/>
</dbReference>
<reference evidence="5 6" key="1">
    <citation type="submission" date="2016-11" db="EMBL/GenBank/DDBJ databases">
        <authorList>
            <person name="Jaros S."/>
            <person name="Januszkiewicz K."/>
            <person name="Wedrychowicz H."/>
        </authorList>
    </citation>
    <scope>NUCLEOTIDE SEQUENCE [LARGE SCALE GENOMIC DNA]</scope>
    <source>
        <strain evidence="5 6">DSM 15929</strain>
    </source>
</reference>
<keyword evidence="2 5" id="KW-0238">DNA-binding</keyword>
<dbReference type="InterPro" id="IPR018060">
    <property type="entry name" value="HTH_AraC"/>
</dbReference>
<dbReference type="STRING" id="1121322.SAMN02745136_01224"/>
<accession>A0A1M6MXQ9</accession>
<dbReference type="GO" id="GO:0043565">
    <property type="term" value="F:sequence-specific DNA binding"/>
    <property type="evidence" value="ECO:0007669"/>
    <property type="project" value="InterPro"/>
</dbReference>
<dbReference type="InterPro" id="IPR009057">
    <property type="entry name" value="Homeodomain-like_sf"/>
</dbReference>
<dbReference type="Pfam" id="PF12833">
    <property type="entry name" value="HTH_18"/>
    <property type="match status" value="1"/>
</dbReference>
<dbReference type="OrthoDB" id="337756at2"/>